<dbReference type="Pfam" id="PF01257">
    <property type="entry name" value="2Fe-2S_thioredx"/>
    <property type="match status" value="1"/>
</dbReference>
<dbReference type="AlphaFoldDB" id="A0A0U3MLR1"/>
<gene>
    <name evidence="1" type="ORF">RD2015_730</name>
</gene>
<dbReference type="OrthoDB" id="9800597at2"/>
<proteinExistence type="predicted"/>
<dbReference type="PATRIC" id="fig|76731.3.peg.741"/>
<dbReference type="EMBL" id="CP013729">
    <property type="protein sequence ID" value="ALV05226.1"/>
    <property type="molecule type" value="Genomic_DNA"/>
</dbReference>
<reference evidence="1 2" key="1">
    <citation type="submission" date="2015-12" db="EMBL/GenBank/DDBJ databases">
        <title>Complete genome of Roseateles depolymerans KCTC 42856.</title>
        <authorList>
            <person name="Kim K.M."/>
        </authorList>
    </citation>
    <scope>NUCLEOTIDE SEQUENCE [LARGE SCALE GENOMIC DNA]</scope>
    <source>
        <strain evidence="1 2">KCTC 42856</strain>
    </source>
</reference>
<dbReference type="STRING" id="76731.RD2015_730"/>
<keyword evidence="2" id="KW-1185">Reference proteome</keyword>
<organism evidence="1 2">
    <name type="scientific">Roseateles depolymerans</name>
    <dbReference type="NCBI Taxonomy" id="76731"/>
    <lineage>
        <taxon>Bacteria</taxon>
        <taxon>Pseudomonadati</taxon>
        <taxon>Pseudomonadota</taxon>
        <taxon>Betaproteobacteria</taxon>
        <taxon>Burkholderiales</taxon>
        <taxon>Sphaerotilaceae</taxon>
        <taxon>Roseateles</taxon>
    </lineage>
</organism>
<name>A0A0U3MLR1_9BURK</name>
<accession>A0A0U3MLR1</accession>
<evidence type="ECO:0000313" key="2">
    <source>
        <dbReference type="Proteomes" id="UP000060699"/>
    </source>
</evidence>
<dbReference type="CDD" id="cd02980">
    <property type="entry name" value="TRX_Fd_family"/>
    <property type="match status" value="1"/>
</dbReference>
<dbReference type="Gene3D" id="3.40.30.10">
    <property type="entry name" value="Glutaredoxin"/>
    <property type="match status" value="1"/>
</dbReference>
<dbReference type="RefSeq" id="WP_058933736.1">
    <property type="nucleotide sequence ID" value="NZ_CP013729.1"/>
</dbReference>
<dbReference type="Proteomes" id="UP000060699">
    <property type="component" value="Chromosome"/>
</dbReference>
<evidence type="ECO:0000313" key="1">
    <source>
        <dbReference type="EMBL" id="ALV05226.1"/>
    </source>
</evidence>
<dbReference type="InterPro" id="IPR036249">
    <property type="entry name" value="Thioredoxin-like_sf"/>
</dbReference>
<dbReference type="SUPFAM" id="SSF52833">
    <property type="entry name" value="Thioredoxin-like"/>
    <property type="match status" value="1"/>
</dbReference>
<dbReference type="KEGG" id="rdp:RD2015_730"/>
<protein>
    <submittedName>
        <fullName evidence="1">NADH dehydrogenase</fullName>
    </submittedName>
</protein>
<sequence>MSETPVIKPKIGEYRRHILVCTGERCTSDGASQVLFDSLGDKFKAAGLTAGPLRVKRTRASCFAACKGGPIVCVQPDGTWYYNVTPENMDRIIEQHLCGGKPVEDLVFHQAQSPDDEDAGACAVAQAPQGSGGNA</sequence>